<evidence type="ECO:0000313" key="4">
    <source>
        <dbReference type="EMBL" id="MCD2198241.1"/>
    </source>
</evidence>
<proteinExistence type="predicted"/>
<dbReference type="Proteomes" id="UP001199469">
    <property type="component" value="Unassembled WGS sequence"/>
</dbReference>
<accession>A0ABS8PIY0</accession>
<dbReference type="InterPro" id="IPR052336">
    <property type="entry name" value="MlaD_Phospholipid_Transporter"/>
</dbReference>
<keyword evidence="2" id="KW-1133">Transmembrane helix</keyword>
<dbReference type="RefSeq" id="WP_230741014.1">
    <property type="nucleotide sequence ID" value="NZ_JAJNDB010000012.1"/>
</dbReference>
<keyword evidence="2" id="KW-0472">Membrane</keyword>
<reference evidence="4 5" key="1">
    <citation type="submission" date="2021-11" db="EMBL/GenBank/DDBJ databases">
        <title>Draft genome sequence of Actinomycetospora sp. SF1 isolated from the rhizosphere soil.</title>
        <authorList>
            <person name="Duangmal K."/>
            <person name="Chantavorakit T."/>
        </authorList>
    </citation>
    <scope>NUCLEOTIDE SEQUENCE [LARGE SCALE GENOMIC DNA]</scope>
    <source>
        <strain evidence="4 5">TBRC 5722</strain>
    </source>
</reference>
<dbReference type="PROSITE" id="PS51257">
    <property type="entry name" value="PROKAR_LIPOPROTEIN"/>
    <property type="match status" value="1"/>
</dbReference>
<protein>
    <submittedName>
        <fullName evidence="4">MlaD family protein</fullName>
    </submittedName>
</protein>
<sequence>MTKQFTLRVVVLALFFLGCVAFAVFFWFRAGADIPGVTVGHYTVDMSTKDVQGLVANSEVRIAGVTVGRVTALDADGPDDQAHVEMTLDGGAVPLHQGMTARIGMKSLIGATFVDIVDGHGAPLSSGYQLPAGQVLPAVSIENVVRGLDPKTRQALSGTVRSLGAATAGRGPDVSQLAEGLGRLGAGGHTALDAIAAQSDDLTKLTGETTDLLNALDTSNGQIVDVVDNARAIVGATAGQRPALEQTMQQLPGVLSSAQSATGKLTELAGPLTPVAADLKAAAPDLNQALVQLPDTSRDLRGLLPDLKGILDRAPATLDRVPDLADDVDALVPPTHELLRDANPALAYAAPYGRDTGAMLASFASSMQTNSENGVNAVRLAPVINTQSVRNVPVKTAGLDPTNWNNPFAVPGKAGQQAPFSGPYPRLERAPG</sequence>
<dbReference type="EMBL" id="JAJNDB010000012">
    <property type="protein sequence ID" value="MCD2198241.1"/>
    <property type="molecule type" value="Genomic_DNA"/>
</dbReference>
<evidence type="ECO:0000313" key="5">
    <source>
        <dbReference type="Proteomes" id="UP001199469"/>
    </source>
</evidence>
<evidence type="ECO:0000256" key="1">
    <source>
        <dbReference type="SAM" id="MobiDB-lite"/>
    </source>
</evidence>
<dbReference type="InterPro" id="IPR003399">
    <property type="entry name" value="Mce/MlaD"/>
</dbReference>
<evidence type="ECO:0000259" key="3">
    <source>
        <dbReference type="Pfam" id="PF02470"/>
    </source>
</evidence>
<dbReference type="PANTHER" id="PTHR33371:SF4">
    <property type="entry name" value="INTERMEMBRANE PHOSPHOLIPID TRANSPORT SYSTEM BINDING PROTEIN MLAD"/>
    <property type="match status" value="1"/>
</dbReference>
<organism evidence="4 5">
    <name type="scientific">Actinomycetospora endophytica</name>
    <dbReference type="NCBI Taxonomy" id="2291215"/>
    <lineage>
        <taxon>Bacteria</taxon>
        <taxon>Bacillati</taxon>
        <taxon>Actinomycetota</taxon>
        <taxon>Actinomycetes</taxon>
        <taxon>Pseudonocardiales</taxon>
        <taxon>Pseudonocardiaceae</taxon>
        <taxon>Actinomycetospora</taxon>
    </lineage>
</organism>
<name>A0ABS8PIY0_9PSEU</name>
<gene>
    <name evidence="4" type="ORF">LQ327_33240</name>
</gene>
<feature type="domain" description="Mce/MlaD" evidence="3">
    <location>
        <begin position="41"/>
        <end position="119"/>
    </location>
</feature>
<dbReference type="PANTHER" id="PTHR33371">
    <property type="entry name" value="INTERMEMBRANE PHOSPHOLIPID TRANSPORT SYSTEM BINDING PROTEIN MLAD-RELATED"/>
    <property type="match status" value="1"/>
</dbReference>
<evidence type="ECO:0000256" key="2">
    <source>
        <dbReference type="SAM" id="Phobius"/>
    </source>
</evidence>
<keyword evidence="2" id="KW-0812">Transmembrane</keyword>
<keyword evidence="5" id="KW-1185">Reference proteome</keyword>
<feature type="transmembrane region" description="Helical" evidence="2">
    <location>
        <begin position="7"/>
        <end position="28"/>
    </location>
</feature>
<dbReference type="Pfam" id="PF02470">
    <property type="entry name" value="MlaD"/>
    <property type="match status" value="1"/>
</dbReference>
<feature type="region of interest" description="Disordered" evidence="1">
    <location>
        <begin position="408"/>
        <end position="432"/>
    </location>
</feature>
<comment type="caution">
    <text evidence="4">The sequence shown here is derived from an EMBL/GenBank/DDBJ whole genome shotgun (WGS) entry which is preliminary data.</text>
</comment>